<organism evidence="1 2">
    <name type="scientific">Labilithrix luteola</name>
    <dbReference type="NCBI Taxonomy" id="1391654"/>
    <lineage>
        <taxon>Bacteria</taxon>
        <taxon>Pseudomonadati</taxon>
        <taxon>Myxococcota</taxon>
        <taxon>Polyangia</taxon>
        <taxon>Polyangiales</taxon>
        <taxon>Labilitrichaceae</taxon>
        <taxon>Labilithrix</taxon>
    </lineage>
</organism>
<accession>A0A0K1PPA5</accession>
<evidence type="ECO:0000313" key="1">
    <source>
        <dbReference type="EMBL" id="AKU95358.1"/>
    </source>
</evidence>
<proteinExistence type="predicted"/>
<dbReference type="AlphaFoldDB" id="A0A0K1PPA5"/>
<dbReference type="EMBL" id="CP012333">
    <property type="protein sequence ID" value="AKU95358.1"/>
    <property type="molecule type" value="Genomic_DNA"/>
</dbReference>
<name>A0A0K1PPA5_9BACT</name>
<keyword evidence="2" id="KW-1185">Reference proteome</keyword>
<sequence length="75" mass="8105">MQSGASSRYGAMVVPLDRELVELLLPSLAPNAPMRAGRRPARGTSCGRAQARALLDRACIAIVRFRRSREGRGSP</sequence>
<dbReference type="Proteomes" id="UP000064967">
    <property type="component" value="Chromosome"/>
</dbReference>
<gene>
    <name evidence="1" type="ORF">AKJ09_02022</name>
</gene>
<evidence type="ECO:0000313" key="2">
    <source>
        <dbReference type="Proteomes" id="UP000064967"/>
    </source>
</evidence>
<dbReference type="STRING" id="1391654.AKJ09_02022"/>
<reference evidence="1 2" key="1">
    <citation type="submission" date="2015-08" db="EMBL/GenBank/DDBJ databases">
        <authorList>
            <person name="Babu N.S."/>
            <person name="Beckwith C.J."/>
            <person name="Beseler K.G."/>
            <person name="Brison A."/>
            <person name="Carone J.V."/>
            <person name="Caskin T.P."/>
            <person name="Diamond M."/>
            <person name="Durham M.E."/>
            <person name="Foxe J.M."/>
            <person name="Go M."/>
            <person name="Henderson B.A."/>
            <person name="Jones I.B."/>
            <person name="McGettigan J.A."/>
            <person name="Micheletti S.J."/>
            <person name="Nasrallah M.E."/>
            <person name="Ortiz D."/>
            <person name="Piller C.R."/>
            <person name="Privatt S.R."/>
            <person name="Schneider S.L."/>
            <person name="Sharp S."/>
            <person name="Smith T.C."/>
            <person name="Stanton J.D."/>
            <person name="Ullery H.E."/>
            <person name="Wilson R.J."/>
            <person name="Serrano M.G."/>
            <person name="Buck G."/>
            <person name="Lee V."/>
            <person name="Wang Y."/>
            <person name="Carvalho R."/>
            <person name="Voegtly L."/>
            <person name="Shi R."/>
            <person name="Duckworth R."/>
            <person name="Johnson A."/>
            <person name="Loviza R."/>
            <person name="Walstead R."/>
            <person name="Shah Z."/>
            <person name="Kiflezghi M."/>
            <person name="Wade K."/>
            <person name="Ball S.L."/>
            <person name="Bradley K.W."/>
            <person name="Asai D.J."/>
            <person name="Bowman C.A."/>
            <person name="Russell D.A."/>
            <person name="Pope W.H."/>
            <person name="Jacobs-Sera D."/>
            <person name="Hendrix R.W."/>
            <person name="Hatfull G.F."/>
        </authorList>
    </citation>
    <scope>NUCLEOTIDE SEQUENCE [LARGE SCALE GENOMIC DNA]</scope>
    <source>
        <strain evidence="1 2">DSM 27648</strain>
    </source>
</reference>
<dbReference type="KEGG" id="llu:AKJ09_02022"/>
<protein>
    <submittedName>
        <fullName evidence="1">Uncharacterized protein</fullName>
    </submittedName>
</protein>